<evidence type="ECO:0000313" key="5">
    <source>
        <dbReference type="EMBL" id="MBB3130640.1"/>
    </source>
</evidence>
<dbReference type="PANTHER" id="PTHR43201">
    <property type="entry name" value="ACYL-COA SYNTHETASE"/>
    <property type="match status" value="1"/>
</dbReference>
<dbReference type="Gene3D" id="3.40.50.12780">
    <property type="entry name" value="N-terminal domain of ligase-like"/>
    <property type="match status" value="1"/>
</dbReference>
<dbReference type="EMBL" id="JACHXJ010000005">
    <property type="protein sequence ID" value="MBB3130640.1"/>
    <property type="molecule type" value="Genomic_DNA"/>
</dbReference>
<organism evidence="5 6">
    <name type="scientific">Paenibacillus rhizosphaerae</name>
    <dbReference type="NCBI Taxonomy" id="297318"/>
    <lineage>
        <taxon>Bacteria</taxon>
        <taxon>Bacillati</taxon>
        <taxon>Bacillota</taxon>
        <taxon>Bacilli</taxon>
        <taxon>Bacillales</taxon>
        <taxon>Paenibacillaceae</taxon>
        <taxon>Paenibacillus</taxon>
    </lineage>
</organism>
<evidence type="ECO:0000256" key="1">
    <source>
        <dbReference type="ARBA" id="ARBA00006432"/>
    </source>
</evidence>
<name>A0A839TYK3_9BACL</name>
<feature type="domain" description="AMP-dependent synthetase/ligase" evidence="3">
    <location>
        <begin position="31"/>
        <end position="402"/>
    </location>
</feature>
<dbReference type="SUPFAM" id="SSF56801">
    <property type="entry name" value="Acetyl-CoA synthetase-like"/>
    <property type="match status" value="1"/>
</dbReference>
<dbReference type="GO" id="GO:0031956">
    <property type="term" value="F:medium-chain fatty acid-CoA ligase activity"/>
    <property type="evidence" value="ECO:0007669"/>
    <property type="project" value="TreeGrafter"/>
</dbReference>
<dbReference type="Pfam" id="PF00501">
    <property type="entry name" value="AMP-binding"/>
    <property type="match status" value="1"/>
</dbReference>
<sequence length="557" mass="63159">MGTMEQQFTYDVRMFKDTFENEFTYINGFMRNVHRFAGRPALTDPVREHTWTYAQLNGEVNRLAHALLEDRVGKNEVVVYQLLNSPEFVFSYLAPQKIGAINCPINFKLSPGETAFILDDSKPAVYIYDAEIKETAEQALAMAKHRPRRIVMVDMNGNQEAPADHITYSDYVQDKPEHNPDIERPSHIYDEITRLYTSGTTGQPKGVPINNINDILSAHDVAMHFPLNPTDKTMNMSPWFHRGGIHSGGPTPSLYVGAEIVILRYFHPKTCLELAEKYNLTFLIGAPPMLKMLYDAQKKNPVDLSKLKGIVTMGAPLEREDCIKFQETLTPNIFNGYGTSEAFWNTFLRPYDLPEMAGSAGRSCTDDDVAVVKVYPDKRAEPDDVVARDGSEVGEIIVKSPGKSTYAYVNNPNESERVFYKGWVYIGDMGTWDENEFVTVVGRKNDMIVSSGENIHPVQIEEILNQHPQVKESVAVGAPDELRGESIVAYVIKEDPELTAKELNKYCSDHPMLANYKKPRFYRFIDELPYTATGKKKHFVVKQMAVEDQQKGLFERQ</sequence>
<dbReference type="Proteomes" id="UP000517523">
    <property type="component" value="Unassembled WGS sequence"/>
</dbReference>
<dbReference type="Gene3D" id="3.30.300.30">
    <property type="match status" value="1"/>
</dbReference>
<feature type="domain" description="AMP-binding enzyme C-terminal" evidence="4">
    <location>
        <begin position="459"/>
        <end position="535"/>
    </location>
</feature>
<dbReference type="Pfam" id="PF13193">
    <property type="entry name" value="AMP-binding_C"/>
    <property type="match status" value="1"/>
</dbReference>
<keyword evidence="2 5" id="KW-0436">Ligase</keyword>
<reference evidence="5 6" key="1">
    <citation type="submission" date="2020-08" db="EMBL/GenBank/DDBJ databases">
        <title>Genomic Encyclopedia of Type Strains, Phase III (KMG-III): the genomes of soil and plant-associated and newly described type strains.</title>
        <authorList>
            <person name="Whitman W."/>
        </authorList>
    </citation>
    <scope>NUCLEOTIDE SEQUENCE [LARGE SCALE GENOMIC DNA]</scope>
    <source>
        <strain evidence="5 6">CECT 5831</strain>
    </source>
</reference>
<dbReference type="GO" id="GO:0006631">
    <property type="term" value="P:fatty acid metabolic process"/>
    <property type="evidence" value="ECO:0007669"/>
    <property type="project" value="TreeGrafter"/>
</dbReference>
<evidence type="ECO:0000256" key="2">
    <source>
        <dbReference type="ARBA" id="ARBA00022598"/>
    </source>
</evidence>
<comment type="similarity">
    <text evidence="1">Belongs to the ATP-dependent AMP-binding enzyme family.</text>
</comment>
<dbReference type="InterPro" id="IPR042099">
    <property type="entry name" value="ANL_N_sf"/>
</dbReference>
<evidence type="ECO:0000259" key="3">
    <source>
        <dbReference type="Pfam" id="PF00501"/>
    </source>
</evidence>
<dbReference type="AlphaFoldDB" id="A0A839TYK3"/>
<proteinExistence type="inferred from homology"/>
<dbReference type="InterPro" id="IPR045851">
    <property type="entry name" value="AMP-bd_C_sf"/>
</dbReference>
<evidence type="ECO:0000259" key="4">
    <source>
        <dbReference type="Pfam" id="PF13193"/>
    </source>
</evidence>
<comment type="caution">
    <text evidence="5">The sequence shown here is derived from an EMBL/GenBank/DDBJ whole genome shotgun (WGS) entry which is preliminary data.</text>
</comment>
<protein>
    <submittedName>
        <fullName evidence="5">Acyl-coenzyme A synthetase/AMP-(Fatty) acid ligase</fullName>
    </submittedName>
</protein>
<dbReference type="InterPro" id="IPR025110">
    <property type="entry name" value="AMP-bd_C"/>
</dbReference>
<dbReference type="InterPro" id="IPR000873">
    <property type="entry name" value="AMP-dep_synth/lig_dom"/>
</dbReference>
<gene>
    <name evidence="5" type="ORF">FHS19_005359</name>
</gene>
<evidence type="ECO:0000313" key="6">
    <source>
        <dbReference type="Proteomes" id="UP000517523"/>
    </source>
</evidence>
<dbReference type="RefSeq" id="WP_246426833.1">
    <property type="nucleotide sequence ID" value="NZ_JACHXJ010000005.1"/>
</dbReference>
<dbReference type="PANTHER" id="PTHR43201:SF5">
    <property type="entry name" value="MEDIUM-CHAIN ACYL-COA LIGASE ACSF2, MITOCHONDRIAL"/>
    <property type="match status" value="1"/>
</dbReference>
<accession>A0A839TYK3</accession>